<sequence>MKTLIALLALSFTLAAQAKTSFSVMNYNAENFFDTKHDAGTEDYTYISLQEKRKIPGHTELCQQQRSNFAIKECLNLDWNEARFMKKVENVSRVVRSYDNTGAGPDILILQEVENLNVLNALAAKGLRNLGYTYQVLIEGDDARGIDVGIMSKYPVIRAQHHSIFVNGQKLDTRGITEVAINVEGRTVIVFGNHWPSQSNPAEDRIAAAQLLTNLAASRNADLIIATGDFNTVETDRPYPFNYLNGFINAETEARKVNRNLNPGTHFYKGSWTSLDRMWIHQSSRLAPNFGTFQIMVRDFLMKREGQAMVPMRFNHESATGFSDHLGIGMDFKL</sequence>
<dbReference type="Pfam" id="PF19580">
    <property type="entry name" value="Exo_endo_phos_3"/>
    <property type="match status" value="1"/>
</dbReference>
<protein>
    <submittedName>
        <fullName evidence="3">Endonuclease/exonuclease/phosphatase family protein</fullName>
    </submittedName>
</protein>
<organism evidence="3 4">
    <name type="scientific">Peredibacter starrii</name>
    <dbReference type="NCBI Taxonomy" id="28202"/>
    <lineage>
        <taxon>Bacteria</taxon>
        <taxon>Pseudomonadati</taxon>
        <taxon>Bdellovibrionota</taxon>
        <taxon>Bacteriovoracia</taxon>
        <taxon>Bacteriovoracales</taxon>
        <taxon>Bacteriovoracaceae</taxon>
        <taxon>Peredibacter</taxon>
    </lineage>
</organism>
<dbReference type="EMBL" id="CP139487">
    <property type="protein sequence ID" value="WPU66867.1"/>
    <property type="molecule type" value="Genomic_DNA"/>
</dbReference>
<dbReference type="Gene3D" id="3.60.10.10">
    <property type="entry name" value="Endonuclease/exonuclease/phosphatase"/>
    <property type="match status" value="1"/>
</dbReference>
<keyword evidence="1" id="KW-0732">Signal</keyword>
<reference evidence="3 4" key="1">
    <citation type="submission" date="2023-11" db="EMBL/GenBank/DDBJ databases">
        <title>Peredibacter starrii A3.12.</title>
        <authorList>
            <person name="Mitchell R.J."/>
        </authorList>
    </citation>
    <scope>NUCLEOTIDE SEQUENCE [LARGE SCALE GENOMIC DNA]</scope>
    <source>
        <strain evidence="3 4">A3.12</strain>
    </source>
</reference>
<dbReference type="SUPFAM" id="SSF56219">
    <property type="entry name" value="DNase I-like"/>
    <property type="match status" value="1"/>
</dbReference>
<keyword evidence="3" id="KW-0255">Endonuclease</keyword>
<dbReference type="KEGG" id="psti:SOO65_08905"/>
<evidence type="ECO:0000313" key="3">
    <source>
        <dbReference type="EMBL" id="WPU66867.1"/>
    </source>
</evidence>
<proteinExistence type="predicted"/>
<name>A0AAX4HUP6_9BACT</name>
<dbReference type="Proteomes" id="UP001324634">
    <property type="component" value="Chromosome"/>
</dbReference>
<dbReference type="AlphaFoldDB" id="A0AAX4HUP6"/>
<dbReference type="PANTHER" id="PTHR42834:SF1">
    <property type="entry name" value="ENDONUCLEASE_EXONUCLEASE_PHOSPHATASE FAMILY PROTEIN (AFU_ORTHOLOGUE AFUA_3G09210)"/>
    <property type="match status" value="1"/>
</dbReference>
<evidence type="ECO:0000256" key="1">
    <source>
        <dbReference type="SAM" id="SignalP"/>
    </source>
</evidence>
<feature type="chain" id="PRO_5043590056" evidence="1">
    <location>
        <begin position="19"/>
        <end position="334"/>
    </location>
</feature>
<keyword evidence="3" id="KW-0540">Nuclease</keyword>
<feature type="domain" description="Endonuclease/exonuclease/phosphatase" evidence="2">
    <location>
        <begin position="78"/>
        <end position="328"/>
    </location>
</feature>
<evidence type="ECO:0000313" key="4">
    <source>
        <dbReference type="Proteomes" id="UP001324634"/>
    </source>
</evidence>
<keyword evidence="3" id="KW-0378">Hydrolase</keyword>
<keyword evidence="4" id="KW-1185">Reference proteome</keyword>
<dbReference type="PANTHER" id="PTHR42834">
    <property type="entry name" value="ENDONUCLEASE/EXONUCLEASE/PHOSPHATASE FAMILY PROTEIN (AFU_ORTHOLOGUE AFUA_3G09210)"/>
    <property type="match status" value="1"/>
</dbReference>
<feature type="signal peptide" evidence="1">
    <location>
        <begin position="1"/>
        <end position="18"/>
    </location>
</feature>
<accession>A0AAX4HUP6</accession>
<dbReference type="InterPro" id="IPR005135">
    <property type="entry name" value="Endo/exonuclease/phosphatase"/>
</dbReference>
<dbReference type="GO" id="GO:0004519">
    <property type="term" value="F:endonuclease activity"/>
    <property type="evidence" value="ECO:0007669"/>
    <property type="project" value="UniProtKB-KW"/>
</dbReference>
<evidence type="ECO:0000259" key="2">
    <source>
        <dbReference type="Pfam" id="PF19580"/>
    </source>
</evidence>
<gene>
    <name evidence="3" type="ORF">SOO65_08905</name>
</gene>
<dbReference type="InterPro" id="IPR036691">
    <property type="entry name" value="Endo/exonu/phosph_ase_sf"/>
</dbReference>
<dbReference type="RefSeq" id="WP_321399499.1">
    <property type="nucleotide sequence ID" value="NZ_CP139487.1"/>
</dbReference>